<accession>A0A3B0UDD5</accession>
<organism evidence="1">
    <name type="scientific">hydrothermal vent metagenome</name>
    <dbReference type="NCBI Taxonomy" id="652676"/>
    <lineage>
        <taxon>unclassified sequences</taxon>
        <taxon>metagenomes</taxon>
        <taxon>ecological metagenomes</taxon>
    </lineage>
</organism>
<name>A0A3B0UDD5_9ZZZZ</name>
<evidence type="ECO:0000313" key="1">
    <source>
        <dbReference type="EMBL" id="VAW18514.1"/>
    </source>
</evidence>
<dbReference type="AlphaFoldDB" id="A0A3B0UDD5"/>
<reference evidence="1" key="1">
    <citation type="submission" date="2018-06" db="EMBL/GenBank/DDBJ databases">
        <authorList>
            <person name="Zhirakovskaya E."/>
        </authorList>
    </citation>
    <scope>NUCLEOTIDE SEQUENCE</scope>
</reference>
<dbReference type="EMBL" id="UOEN01000421">
    <property type="protein sequence ID" value="VAW18514.1"/>
    <property type="molecule type" value="Genomic_DNA"/>
</dbReference>
<sequence>MINRYNEPNNPRDKKGKWKIKFNPLAFEPVPSSGYQYTDLSKPIGSVELSIPGVNNYNTQEKLETNKVGNDIGDQKSGWGKTKHSDAWDQTYPKIFRWYHGFVKSKINTGEY</sequence>
<proteinExistence type="predicted"/>
<protein>
    <submittedName>
        <fullName evidence="1">Uncharacterized protein</fullName>
    </submittedName>
</protein>
<gene>
    <name evidence="1" type="ORF">MNBD_BACTEROID05-952</name>
</gene>